<reference evidence="1" key="2">
    <citation type="journal article" date="2022" name="New Phytol.">
        <title>Evolutionary transition to the ectomycorrhizal habit in the genomes of a hyperdiverse lineage of mushroom-forming fungi.</title>
        <authorList>
            <person name="Looney B."/>
            <person name="Miyauchi S."/>
            <person name="Morin E."/>
            <person name="Drula E."/>
            <person name="Courty P.E."/>
            <person name="Kohler A."/>
            <person name="Kuo A."/>
            <person name="LaButti K."/>
            <person name="Pangilinan J."/>
            <person name="Lipzen A."/>
            <person name="Riley R."/>
            <person name="Andreopoulos W."/>
            <person name="He G."/>
            <person name="Johnson J."/>
            <person name="Nolan M."/>
            <person name="Tritt A."/>
            <person name="Barry K.W."/>
            <person name="Grigoriev I.V."/>
            <person name="Nagy L.G."/>
            <person name="Hibbett D."/>
            <person name="Henrissat B."/>
            <person name="Matheny P.B."/>
            <person name="Labbe J."/>
            <person name="Martin F.M."/>
        </authorList>
    </citation>
    <scope>NUCLEOTIDE SEQUENCE</scope>
    <source>
        <strain evidence="1">EC-137</strain>
    </source>
</reference>
<sequence length="116" mass="13416">QYPVLVLEIKPPHHLLLISTREVADRLIRRRLVDLSECSLLPVLYGISAMGTKLCFYELEKASRRMSPRRIFSDPRLITDVAPKVRWDCNVLEASGEQRLRILATWLTEACERLQA</sequence>
<proteinExistence type="predicted"/>
<organism evidence="1 2">
    <name type="scientific">Vararia minispora EC-137</name>
    <dbReference type="NCBI Taxonomy" id="1314806"/>
    <lineage>
        <taxon>Eukaryota</taxon>
        <taxon>Fungi</taxon>
        <taxon>Dikarya</taxon>
        <taxon>Basidiomycota</taxon>
        <taxon>Agaricomycotina</taxon>
        <taxon>Agaricomycetes</taxon>
        <taxon>Russulales</taxon>
        <taxon>Lachnocladiaceae</taxon>
        <taxon>Vararia</taxon>
    </lineage>
</organism>
<evidence type="ECO:0000313" key="2">
    <source>
        <dbReference type="Proteomes" id="UP000814128"/>
    </source>
</evidence>
<name>A0ACB8QDG5_9AGAM</name>
<dbReference type="EMBL" id="MU273665">
    <property type="protein sequence ID" value="KAI0029630.1"/>
    <property type="molecule type" value="Genomic_DNA"/>
</dbReference>
<gene>
    <name evidence="1" type="ORF">K488DRAFT_55995</name>
</gene>
<accession>A0ACB8QDG5</accession>
<feature type="non-terminal residue" evidence="1">
    <location>
        <position position="1"/>
    </location>
</feature>
<protein>
    <submittedName>
        <fullName evidence="1">Uncharacterized protein</fullName>
    </submittedName>
</protein>
<keyword evidence="2" id="KW-1185">Reference proteome</keyword>
<reference evidence="1" key="1">
    <citation type="submission" date="2021-02" db="EMBL/GenBank/DDBJ databases">
        <authorList>
            <consortium name="DOE Joint Genome Institute"/>
            <person name="Ahrendt S."/>
            <person name="Looney B.P."/>
            <person name="Miyauchi S."/>
            <person name="Morin E."/>
            <person name="Drula E."/>
            <person name="Courty P.E."/>
            <person name="Chicoki N."/>
            <person name="Fauchery L."/>
            <person name="Kohler A."/>
            <person name="Kuo A."/>
            <person name="Labutti K."/>
            <person name="Pangilinan J."/>
            <person name="Lipzen A."/>
            <person name="Riley R."/>
            <person name="Andreopoulos W."/>
            <person name="He G."/>
            <person name="Johnson J."/>
            <person name="Barry K.W."/>
            <person name="Grigoriev I.V."/>
            <person name="Nagy L."/>
            <person name="Hibbett D."/>
            <person name="Henrissat B."/>
            <person name="Matheny P.B."/>
            <person name="Labbe J."/>
            <person name="Martin F."/>
        </authorList>
    </citation>
    <scope>NUCLEOTIDE SEQUENCE</scope>
    <source>
        <strain evidence="1">EC-137</strain>
    </source>
</reference>
<dbReference type="Proteomes" id="UP000814128">
    <property type="component" value="Unassembled WGS sequence"/>
</dbReference>
<evidence type="ECO:0000313" key="1">
    <source>
        <dbReference type="EMBL" id="KAI0029630.1"/>
    </source>
</evidence>
<comment type="caution">
    <text evidence="1">The sequence shown here is derived from an EMBL/GenBank/DDBJ whole genome shotgun (WGS) entry which is preliminary data.</text>
</comment>